<dbReference type="GO" id="GO:0061630">
    <property type="term" value="F:ubiquitin protein ligase activity"/>
    <property type="evidence" value="ECO:0007669"/>
    <property type="project" value="TreeGrafter"/>
</dbReference>
<dbReference type="AlphaFoldDB" id="A0A1V8SYZ1"/>
<dbReference type="FunCoup" id="A0A1V8SYZ1">
    <property type="interactions" value="76"/>
</dbReference>
<dbReference type="PANTHER" id="PTHR31531">
    <property type="entry name" value="E3 UBIQUITIN-PROTEIN LIGASE E3D FAMILY MEMBER"/>
    <property type="match status" value="1"/>
</dbReference>
<evidence type="ECO:0000313" key="1">
    <source>
        <dbReference type="EMBL" id="OQO04294.1"/>
    </source>
</evidence>
<proteinExistence type="predicted"/>
<dbReference type="GO" id="GO:0030332">
    <property type="term" value="F:cyclin binding"/>
    <property type="evidence" value="ECO:0007669"/>
    <property type="project" value="TreeGrafter"/>
</dbReference>
<dbReference type="GO" id="GO:0005829">
    <property type="term" value="C:cytosol"/>
    <property type="evidence" value="ECO:0007669"/>
    <property type="project" value="TreeGrafter"/>
</dbReference>
<dbReference type="OrthoDB" id="66510at2759"/>
<dbReference type="GO" id="GO:0043161">
    <property type="term" value="P:proteasome-mediated ubiquitin-dependent protein catabolic process"/>
    <property type="evidence" value="ECO:0007669"/>
    <property type="project" value="TreeGrafter"/>
</dbReference>
<name>A0A1V8SYZ1_9PEZI</name>
<dbReference type="GO" id="GO:0006513">
    <property type="term" value="P:protein monoubiquitination"/>
    <property type="evidence" value="ECO:0007669"/>
    <property type="project" value="TreeGrafter"/>
</dbReference>
<dbReference type="EMBL" id="NAJO01000022">
    <property type="protein sequence ID" value="OQO04294.1"/>
    <property type="molecule type" value="Genomic_DNA"/>
</dbReference>
<dbReference type="Proteomes" id="UP000192596">
    <property type="component" value="Unassembled WGS sequence"/>
</dbReference>
<sequence length="383" mass="42037">MHIYTEYLTSIRTLSIQIVSESPSDEQTSVLVSPDGLSLKASCHADVASVRLPVTLRGQDRGQSQTPDVPSAKLQYRFQVQAEHATISDGNAIIPWTATDLTDSLELTCKICDTAVVSRDKVKQWKDLPSENWAEMMDFWHCHKPNEPNTHDHATDEKGYAAQSRLTAQRAVGLVNATSFLLTAGDCSNVKSATSNSHANSNDNEAILHCASCNASIGTFDDATQSYKLAKLSLSLSHRPSGARQCFSPELWLSCRLLNAVESQGLRKFTLLSSGPGDALLIWIFTPDLYISSSKGASAEPIRVAKVLWKYAPSAMDTPGSALDSQSLSEGEMEMPSFELTAMEQYLERSSLLLPEHAGHLMGWNVGLLQRFILEDIGTNRRY</sequence>
<reference evidence="2" key="1">
    <citation type="submission" date="2017-03" db="EMBL/GenBank/DDBJ databases">
        <title>Genomes of endolithic fungi from Antarctica.</title>
        <authorList>
            <person name="Coleine C."/>
            <person name="Masonjones S."/>
            <person name="Stajich J.E."/>
        </authorList>
    </citation>
    <scope>NUCLEOTIDE SEQUENCE [LARGE SCALE GENOMIC DNA]</scope>
    <source>
        <strain evidence="2">CCFEE 5527</strain>
    </source>
</reference>
<comment type="caution">
    <text evidence="1">The sequence shown here is derived from an EMBL/GenBank/DDBJ whole genome shotgun (WGS) entry which is preliminary data.</text>
</comment>
<gene>
    <name evidence="1" type="ORF">B0A48_10905</name>
</gene>
<organism evidence="1 2">
    <name type="scientific">Cryoendolithus antarcticus</name>
    <dbReference type="NCBI Taxonomy" id="1507870"/>
    <lineage>
        <taxon>Eukaryota</taxon>
        <taxon>Fungi</taxon>
        <taxon>Dikarya</taxon>
        <taxon>Ascomycota</taxon>
        <taxon>Pezizomycotina</taxon>
        <taxon>Dothideomycetes</taxon>
        <taxon>Dothideomycetidae</taxon>
        <taxon>Cladosporiales</taxon>
        <taxon>Cladosporiaceae</taxon>
        <taxon>Cryoendolithus</taxon>
    </lineage>
</organism>
<evidence type="ECO:0000313" key="2">
    <source>
        <dbReference type="Proteomes" id="UP000192596"/>
    </source>
</evidence>
<dbReference type="GO" id="GO:0051865">
    <property type="term" value="P:protein autoubiquitination"/>
    <property type="evidence" value="ECO:0007669"/>
    <property type="project" value="TreeGrafter"/>
</dbReference>
<dbReference type="GO" id="GO:0031624">
    <property type="term" value="F:ubiquitin conjugating enzyme binding"/>
    <property type="evidence" value="ECO:0007669"/>
    <property type="project" value="TreeGrafter"/>
</dbReference>
<dbReference type="InParanoid" id="A0A1V8SYZ1"/>
<dbReference type="GO" id="GO:0000209">
    <property type="term" value="P:protein polyubiquitination"/>
    <property type="evidence" value="ECO:0007669"/>
    <property type="project" value="TreeGrafter"/>
</dbReference>
<dbReference type="GO" id="GO:0000151">
    <property type="term" value="C:ubiquitin ligase complex"/>
    <property type="evidence" value="ECO:0007669"/>
    <property type="project" value="TreeGrafter"/>
</dbReference>
<keyword evidence="2" id="KW-1185">Reference proteome</keyword>
<protein>
    <recommendedName>
        <fullName evidence="3">Ubiquitin-conjugating enzyme E2C-binding protein</fullName>
    </recommendedName>
</protein>
<dbReference type="STRING" id="1507870.A0A1V8SYZ1"/>
<dbReference type="PANTHER" id="PTHR31531:SF2">
    <property type="entry name" value="E3 UBIQUITIN-PROTEIN LIGASE E3D"/>
    <property type="match status" value="1"/>
</dbReference>
<dbReference type="Pfam" id="PF09814">
    <property type="entry name" value="HECT_2"/>
    <property type="match status" value="1"/>
</dbReference>
<dbReference type="GO" id="GO:0005634">
    <property type="term" value="C:nucleus"/>
    <property type="evidence" value="ECO:0007669"/>
    <property type="project" value="TreeGrafter"/>
</dbReference>
<accession>A0A1V8SYZ1</accession>
<evidence type="ECO:0008006" key="3">
    <source>
        <dbReference type="Google" id="ProtNLM"/>
    </source>
</evidence>
<dbReference type="InterPro" id="IPR019193">
    <property type="entry name" value="UBQ-conj_enz_E2-bd_prot"/>
</dbReference>